<dbReference type="RefSeq" id="WP_194367378.1">
    <property type="nucleotide sequence ID" value="NZ_CP054493.1"/>
</dbReference>
<dbReference type="KEGG" id="smas:HUE87_03620"/>
<dbReference type="EMBL" id="CP054493">
    <property type="protein sequence ID" value="QOY55337.1"/>
    <property type="molecule type" value="Genomic_DNA"/>
</dbReference>
<evidence type="ECO:0000313" key="2">
    <source>
        <dbReference type="Proteomes" id="UP000593836"/>
    </source>
</evidence>
<organism evidence="1 2">
    <name type="scientific">Candidatus Sulfurimonas marisnigri</name>
    <dbReference type="NCBI Taxonomy" id="2740405"/>
    <lineage>
        <taxon>Bacteria</taxon>
        <taxon>Pseudomonadati</taxon>
        <taxon>Campylobacterota</taxon>
        <taxon>Epsilonproteobacteria</taxon>
        <taxon>Campylobacterales</taxon>
        <taxon>Sulfurimonadaceae</taxon>
        <taxon>Sulfurimonas</taxon>
    </lineage>
</organism>
<reference evidence="1 2" key="1">
    <citation type="submission" date="2020-05" db="EMBL/GenBank/DDBJ databases">
        <title>Sulfurimonas marisnigri, sp. nov., and Sulfurimonas baltica, sp. nov., manganese oxide reducing chemolithoautotrophs of the class Epsilonproteobacteria isolated from the pelagic redoxclines of the Black and Baltic Seas and emended description of the genus Sulfurimonas.</title>
        <authorList>
            <person name="Henkel J.V."/>
            <person name="Laudan C."/>
            <person name="Werner J."/>
            <person name="Neu T."/>
            <person name="Plewe S."/>
            <person name="Sproer C."/>
            <person name="Bunk B."/>
            <person name="Schulz-Vogt H.N."/>
        </authorList>
    </citation>
    <scope>NUCLEOTIDE SEQUENCE [LARGE SCALE GENOMIC DNA]</scope>
    <source>
        <strain evidence="1 2">SoZ1</strain>
    </source>
</reference>
<evidence type="ECO:0000313" key="1">
    <source>
        <dbReference type="EMBL" id="QOY55337.1"/>
    </source>
</evidence>
<dbReference type="AlphaFoldDB" id="A0A7S7M1C7"/>
<name>A0A7S7M1C7_9BACT</name>
<sequence length="136" mass="15798">MRSRDGNRNLALRLCSIIFFNSLALNAGEYLISYRYVVKDTLLYNETLNISQAMTKCDGKPYKYLILENTNNENLKKLVSKNSELFLEYIHKLGLHVEHQEETINLQNRSTTILTLKTTCFKVDFNDNFAKISPLK</sequence>
<proteinExistence type="predicted"/>
<protein>
    <submittedName>
        <fullName evidence="1">Uncharacterized protein</fullName>
    </submittedName>
</protein>
<dbReference type="Proteomes" id="UP000593836">
    <property type="component" value="Chromosome"/>
</dbReference>
<keyword evidence="2" id="KW-1185">Reference proteome</keyword>
<gene>
    <name evidence="1" type="ORF">HUE87_03620</name>
</gene>
<accession>A0A7S7M1C7</accession>